<protein>
    <submittedName>
        <fullName evidence="1">Uncharacterized protein</fullName>
    </submittedName>
</protein>
<reference evidence="1 2" key="1">
    <citation type="submission" date="2022-12" db="EMBL/GenBank/DDBJ databases">
        <title>Draft genome sequence of Paenibacillus sp. dW9.</title>
        <authorList>
            <person name="Choi E.-W."/>
            <person name="Kim D.-U."/>
        </authorList>
    </citation>
    <scope>NUCLEOTIDE SEQUENCE [LARGE SCALE GENOMIC DNA]</scope>
    <source>
        <strain evidence="2">dW9</strain>
    </source>
</reference>
<dbReference type="Proteomes" id="UP001527882">
    <property type="component" value="Unassembled WGS sequence"/>
</dbReference>
<evidence type="ECO:0000313" key="1">
    <source>
        <dbReference type="EMBL" id="MCZ8513567.1"/>
    </source>
</evidence>
<name>A0ABT4Q9L0_9BACL</name>
<sequence length="52" mass="6132">MFEQIKSAFKDYLLQIQNGDSDTSLHELGFFYPLNNDNEEVNEQIYDELDSI</sequence>
<keyword evidence="2" id="KW-1185">Reference proteome</keyword>
<accession>A0ABT4Q9L0</accession>
<organism evidence="1 2">
    <name type="scientific">Paenibacillus gyeongsangnamensis</name>
    <dbReference type="NCBI Taxonomy" id="3388067"/>
    <lineage>
        <taxon>Bacteria</taxon>
        <taxon>Bacillati</taxon>
        <taxon>Bacillota</taxon>
        <taxon>Bacilli</taxon>
        <taxon>Bacillales</taxon>
        <taxon>Paenibacillaceae</taxon>
        <taxon>Paenibacillus</taxon>
    </lineage>
</organism>
<dbReference type="EMBL" id="JAQAGZ010000008">
    <property type="protein sequence ID" value="MCZ8513567.1"/>
    <property type="molecule type" value="Genomic_DNA"/>
</dbReference>
<gene>
    <name evidence="1" type="ORF">O9H85_14215</name>
</gene>
<comment type="caution">
    <text evidence="1">The sequence shown here is derived from an EMBL/GenBank/DDBJ whole genome shotgun (WGS) entry which is preliminary data.</text>
</comment>
<evidence type="ECO:0000313" key="2">
    <source>
        <dbReference type="Proteomes" id="UP001527882"/>
    </source>
</evidence>
<proteinExistence type="predicted"/>
<dbReference type="RefSeq" id="WP_269882084.1">
    <property type="nucleotide sequence ID" value="NZ_JAQAGZ010000008.1"/>
</dbReference>